<accession>A0ABX0F6E5</accession>
<keyword evidence="2" id="KW-1185">Reference proteome</keyword>
<evidence type="ECO:0000313" key="2">
    <source>
        <dbReference type="Proteomes" id="UP000800303"/>
    </source>
</evidence>
<name>A0ABX0F6E5_9BACL</name>
<gene>
    <name evidence="1" type="ORF">GYN08_11330</name>
</gene>
<protein>
    <submittedName>
        <fullName evidence="1">Uncharacterized protein</fullName>
    </submittedName>
</protein>
<dbReference type="RefSeq" id="WP_166274307.1">
    <property type="nucleotide sequence ID" value="NZ_JAAFGS010000003.1"/>
</dbReference>
<proteinExistence type="predicted"/>
<comment type="caution">
    <text evidence="1">The sequence shown here is derived from an EMBL/GenBank/DDBJ whole genome shotgun (WGS) entry which is preliminary data.</text>
</comment>
<sequence length="111" mass="12669">MGDPDILRYSYPTLLKRSKNLSYRKQVEETTLALLNFLLENELLLANPFNEDGSIKSDLVVRRSDLTETGDLLMKTYFPKWSAYIDRGGEVTRVNILSNGLKKLRESAAVE</sequence>
<organism evidence="1 2">
    <name type="scientific">Saccharibacillus alkalitolerans</name>
    <dbReference type="NCBI Taxonomy" id="2705290"/>
    <lineage>
        <taxon>Bacteria</taxon>
        <taxon>Bacillati</taxon>
        <taxon>Bacillota</taxon>
        <taxon>Bacilli</taxon>
        <taxon>Bacillales</taxon>
        <taxon>Paenibacillaceae</taxon>
        <taxon>Saccharibacillus</taxon>
    </lineage>
</organism>
<dbReference type="EMBL" id="JAAFGS010000003">
    <property type="protein sequence ID" value="NGZ75913.1"/>
    <property type="molecule type" value="Genomic_DNA"/>
</dbReference>
<evidence type="ECO:0000313" key="1">
    <source>
        <dbReference type="EMBL" id="NGZ75913.1"/>
    </source>
</evidence>
<dbReference type="Proteomes" id="UP000800303">
    <property type="component" value="Unassembled WGS sequence"/>
</dbReference>
<reference evidence="1 2" key="1">
    <citation type="submission" date="2020-01" db="EMBL/GenBank/DDBJ databases">
        <title>Polyphasic characterisation and genomic insights into a novel alkali tolerant bacterium VR-M41.</title>
        <authorList>
            <person name="Vemuluri V.R."/>
        </authorList>
    </citation>
    <scope>NUCLEOTIDE SEQUENCE [LARGE SCALE GENOMIC DNA]</scope>
    <source>
        <strain evidence="1 2">VR-M41</strain>
    </source>
</reference>